<organism evidence="1 2">
    <name type="scientific">Actinomycetospora lemnae</name>
    <dbReference type="NCBI Taxonomy" id="3019891"/>
    <lineage>
        <taxon>Bacteria</taxon>
        <taxon>Bacillati</taxon>
        <taxon>Actinomycetota</taxon>
        <taxon>Actinomycetes</taxon>
        <taxon>Pseudonocardiales</taxon>
        <taxon>Pseudonocardiaceae</taxon>
        <taxon>Actinomycetospora</taxon>
    </lineage>
</organism>
<evidence type="ECO:0000313" key="2">
    <source>
        <dbReference type="Proteomes" id="UP001300763"/>
    </source>
</evidence>
<protein>
    <recommendedName>
        <fullName evidence="3">Arsenate reductase</fullName>
    </recommendedName>
</protein>
<keyword evidence="2" id="KW-1185">Reference proteome</keyword>
<dbReference type="Proteomes" id="UP001300763">
    <property type="component" value="Unassembled WGS sequence"/>
</dbReference>
<proteinExistence type="predicted"/>
<dbReference type="RefSeq" id="WP_274202282.1">
    <property type="nucleotide sequence ID" value="NZ_JAQZAO010000009.1"/>
</dbReference>
<reference evidence="1 2" key="1">
    <citation type="submission" date="2023-02" db="EMBL/GenBank/DDBJ databases">
        <title>Genome sequencing required for Actinomycetospora new species description.</title>
        <authorList>
            <person name="Saimee Y."/>
            <person name="Duangmal K."/>
        </authorList>
    </citation>
    <scope>NUCLEOTIDE SEQUENCE [LARGE SCALE GENOMIC DNA]</scope>
    <source>
        <strain evidence="1 2">DW7H6</strain>
    </source>
</reference>
<evidence type="ECO:0008006" key="3">
    <source>
        <dbReference type="Google" id="ProtNLM"/>
    </source>
</evidence>
<accession>A0ABT5SYD1</accession>
<dbReference type="EMBL" id="JAQZAO010000009">
    <property type="protein sequence ID" value="MDD7967759.1"/>
    <property type="molecule type" value="Genomic_DNA"/>
</dbReference>
<comment type="caution">
    <text evidence="1">The sequence shown here is derived from an EMBL/GenBank/DDBJ whole genome shotgun (WGS) entry which is preliminary data.</text>
</comment>
<name>A0ABT5SYD1_9PSEU</name>
<sequence>MTWVPESCTLPTVEQPLRVAEFDDLFASAVRPAERVDRTRLRVHLPAGAETVSVTRELVARETGCCSFFSFDLAPSDVETALEVRVPESQTAVLDAMQQRAEAARAAGVRA</sequence>
<evidence type="ECO:0000313" key="1">
    <source>
        <dbReference type="EMBL" id="MDD7967759.1"/>
    </source>
</evidence>
<gene>
    <name evidence="1" type="ORF">PGB27_20660</name>
</gene>